<dbReference type="InterPro" id="IPR046357">
    <property type="entry name" value="PPIase_dom_sf"/>
</dbReference>
<keyword evidence="6" id="KW-1185">Reference proteome</keyword>
<comment type="catalytic activity">
    <reaction evidence="1">
        <text>[protein]-peptidylproline (omega=180) = [protein]-peptidylproline (omega=0)</text>
        <dbReference type="Rhea" id="RHEA:16237"/>
        <dbReference type="Rhea" id="RHEA-COMP:10747"/>
        <dbReference type="Rhea" id="RHEA-COMP:10748"/>
        <dbReference type="ChEBI" id="CHEBI:83833"/>
        <dbReference type="ChEBI" id="CHEBI:83834"/>
        <dbReference type="EC" id="5.2.1.8"/>
    </reaction>
</comment>
<evidence type="ECO:0000256" key="2">
    <source>
        <dbReference type="SAM" id="Coils"/>
    </source>
</evidence>
<evidence type="ECO:0000259" key="4">
    <source>
        <dbReference type="PROSITE" id="PS50059"/>
    </source>
</evidence>
<sequence length="1154" mass="126062">MFGAGDEDDTDFLSPSGGTRLASLFGLDQAAAGHGNEFFQYTAPKQPKKGQGTAATGNQATPKAAPTTTGTPTILFAAVVHAYRCVNGQYIKQGKFGAAVLGDHTAREYKILLYISQQQRVTVARIHPNFELMVRPNNYSTFYDDQRQNWSIMFESEKAAVEFNKQVCIAKCNSTSSLDAVLSQDLIVAEGPAVEVGDSLEVAYTGWLLQNHALGQVFDSTANKDKLLRLKLGSGKVIKVKFARDSGSDGHSVSSRDSAAPSPIPGADSLSADPIVSTPTSAPFKSGEPALRAKSNSLSEQLSMNTNPDTVKAKLISRMAKMGQPMLPILPPQLDSNDSEIEDVNALRGAGQPMAPPSIQPSLQPAHPVLPPMTSQAPQSSVSGLQAPSAALMQVAPLDSHSAVSGNAQSFQPYAGMQAYAYPQASAVTSQLQPVRPLYPAPLSQAPHFQGSGDMASFLMTEARQHNTEIRMAVSKVADKMDHLMTKVDELQKRSAGNSLLIPSMSVTMETSMIMSNIQRIVQENERLKQEIFEKSSRIEEQNDKISELIERNQRYVEQSNLMMEKRNNSLQTATENTQARVLHAEQEKAKVTEELAAATAQVSHLQLKMTAHQKRETELQLQLTNSLKETDLLRGQLAKLQAELSELQETSEQAQSKFKSEKQSRRQLELKMTSLEEELTDLRAEKESLEKNLSERKKKSAQERCQAEEEIDEIRKSYQEELDKLRQLLKKARVSTDQATAEQLSLVQAELQTQWEAKCEHLLASAKDEHLQQYQEVCAQRDANQQKLLQLQEKCSALQAQVTALTEQNEHHLRDLEKNKSQMSGVKAAASDPSEKVKKIMNQVFHDLRGEFELEESYDGRTILGTIMHTIKMVTLQLLNQHEREKGESSHEEEEGGEERPPGPSQEQSVSASSGLSQAALNRERRESSMGSSEHAVEEALPLPPQALSCPQDEIQRREVEPSEAEALSEMKGDSLPPELACIPSQRALGPPTSIPPKPPGPVTVDSECEETLAASPLGNPCVGEQESSPRLSLTSDPEKGNPLALGPESPGGEPQPPELKKEEAVTSSAGPSKELSNPEAGSPAAGAAPCTQHSSLSGDEDDELFKGATLKVLRPKAQPEEEDEDEVSMKGRPPPTPLFGDDDDDDDIDWLG</sequence>
<feature type="coiled-coil region" evidence="2">
    <location>
        <begin position="518"/>
        <end position="743"/>
    </location>
</feature>
<keyword evidence="2" id="KW-0175">Coiled coil</keyword>
<dbReference type="SUPFAM" id="SSF54534">
    <property type="entry name" value="FKBP-like"/>
    <property type="match status" value="1"/>
</dbReference>
<evidence type="ECO:0000313" key="5">
    <source>
        <dbReference type="Ensembl" id="ENSECAP00000086105.1"/>
    </source>
</evidence>
<feature type="region of interest" description="Disordered" evidence="3">
    <location>
        <begin position="41"/>
        <end position="67"/>
    </location>
</feature>
<keyword evidence="1" id="KW-0413">Isomerase</keyword>
<evidence type="ECO:0000313" key="6">
    <source>
        <dbReference type="Proteomes" id="UP000002281"/>
    </source>
</evidence>
<evidence type="ECO:0000256" key="3">
    <source>
        <dbReference type="SAM" id="MobiDB-lite"/>
    </source>
</evidence>
<dbReference type="GO" id="GO:0003755">
    <property type="term" value="F:peptidyl-prolyl cis-trans isomerase activity"/>
    <property type="evidence" value="ECO:0007669"/>
    <property type="project" value="UniProtKB-KW"/>
</dbReference>
<dbReference type="PROSITE" id="PS50059">
    <property type="entry name" value="FKBP_PPIASE"/>
    <property type="match status" value="1"/>
</dbReference>
<feature type="compositionally biased region" description="Low complexity" evidence="3">
    <location>
        <begin position="1082"/>
        <end position="1091"/>
    </location>
</feature>
<dbReference type="Pfam" id="PF23649">
    <property type="entry name" value="FKBP15"/>
    <property type="match status" value="1"/>
</dbReference>
<protein>
    <recommendedName>
        <fullName evidence="1">peptidylprolyl isomerase</fullName>
        <ecNumber evidence="1">5.2.1.8</ecNumber>
    </recommendedName>
</protein>
<reference evidence="5" key="3">
    <citation type="submission" date="2025-09" db="UniProtKB">
        <authorList>
            <consortium name="Ensembl"/>
        </authorList>
    </citation>
    <scope>IDENTIFICATION</scope>
    <source>
        <strain evidence="5">Thoroughbred</strain>
    </source>
</reference>
<reference evidence="5 6" key="1">
    <citation type="journal article" date="2009" name="Science">
        <title>Genome sequence, comparative analysis, and population genetics of the domestic horse.</title>
        <authorList>
            <consortium name="Broad Institute Genome Sequencing Platform"/>
            <consortium name="Broad Institute Whole Genome Assembly Team"/>
            <person name="Wade C.M."/>
            <person name="Giulotto E."/>
            <person name="Sigurdsson S."/>
            <person name="Zoli M."/>
            <person name="Gnerre S."/>
            <person name="Imsland F."/>
            <person name="Lear T.L."/>
            <person name="Adelson D.L."/>
            <person name="Bailey E."/>
            <person name="Bellone R.R."/>
            <person name="Bloecker H."/>
            <person name="Distl O."/>
            <person name="Edgar R.C."/>
            <person name="Garber M."/>
            <person name="Leeb T."/>
            <person name="Mauceli E."/>
            <person name="MacLeod J.N."/>
            <person name="Penedo M.C.T."/>
            <person name="Raison J.M."/>
            <person name="Sharpe T."/>
            <person name="Vogel J."/>
            <person name="Andersson L."/>
            <person name="Antczak D.F."/>
            <person name="Biagi T."/>
            <person name="Binns M.M."/>
            <person name="Chowdhary B.P."/>
            <person name="Coleman S.J."/>
            <person name="Della Valle G."/>
            <person name="Fryc S."/>
            <person name="Guerin G."/>
            <person name="Hasegawa T."/>
            <person name="Hill E.W."/>
            <person name="Jurka J."/>
            <person name="Kiialainen A."/>
            <person name="Lindgren G."/>
            <person name="Liu J."/>
            <person name="Magnani E."/>
            <person name="Mickelson J.R."/>
            <person name="Murray J."/>
            <person name="Nergadze S.G."/>
            <person name="Onofrio R."/>
            <person name="Pedroni S."/>
            <person name="Piras M.F."/>
            <person name="Raudsepp T."/>
            <person name="Rocchi M."/>
            <person name="Roeed K.H."/>
            <person name="Ryder O.A."/>
            <person name="Searle S."/>
            <person name="Skow L."/>
            <person name="Swinburne J.E."/>
            <person name="Syvaenen A.C."/>
            <person name="Tozaki T."/>
            <person name="Valberg S.J."/>
            <person name="Vaudin M."/>
            <person name="White J.R."/>
            <person name="Zody M.C."/>
            <person name="Lander E.S."/>
            <person name="Lindblad-Toh K."/>
        </authorList>
    </citation>
    <scope>NUCLEOTIDE SEQUENCE [LARGE SCALE GENOMIC DNA]</scope>
    <source>
        <strain evidence="5 6">Thoroughbred</strain>
    </source>
</reference>
<dbReference type="Proteomes" id="UP000002281">
    <property type="component" value="Chromosome 25"/>
</dbReference>
<gene>
    <name evidence="5" type="primary">FKBP15</name>
</gene>
<dbReference type="PANTHER" id="PTHR44927">
    <property type="entry name" value="FK506-BINDING PROTEIN 15"/>
    <property type="match status" value="1"/>
</dbReference>
<dbReference type="GeneTree" id="ENSGT00530000064286"/>
<feature type="domain" description="PPIase FKBP-type" evidence="4">
    <location>
        <begin position="197"/>
        <end position="239"/>
    </location>
</feature>
<feature type="compositionally biased region" description="Polar residues" evidence="3">
    <location>
        <begin position="911"/>
        <end position="921"/>
    </location>
</feature>
<feature type="coiled-coil region" evidence="2">
    <location>
        <begin position="782"/>
        <end position="809"/>
    </location>
</feature>
<dbReference type="Gene3D" id="3.10.50.40">
    <property type="match status" value="1"/>
</dbReference>
<dbReference type="Ensembl" id="ENSECAT00000139848.1">
    <property type="protein sequence ID" value="ENSECAP00000086105.1"/>
    <property type="gene ID" value="ENSECAG00000017713.3"/>
</dbReference>
<accession>A0A9L0TID6</accession>
<feature type="compositionally biased region" description="Pro residues" evidence="3">
    <location>
        <begin position="994"/>
        <end position="1003"/>
    </location>
</feature>
<feature type="region of interest" description="Disordered" evidence="3">
    <location>
        <begin position="883"/>
        <end position="1154"/>
    </location>
</feature>
<dbReference type="AlphaFoldDB" id="A0A9L0TID6"/>
<dbReference type="InterPro" id="IPR056598">
    <property type="entry name" value="FKBP-15_dom"/>
</dbReference>
<name>A0A9L0TID6_HORSE</name>
<dbReference type="EC" id="5.2.1.8" evidence="1"/>
<feature type="compositionally biased region" description="Polar residues" evidence="3">
    <location>
        <begin position="294"/>
        <end position="304"/>
    </location>
</feature>
<dbReference type="Pfam" id="PF00254">
    <property type="entry name" value="FKBP_C"/>
    <property type="match status" value="1"/>
</dbReference>
<feature type="compositionally biased region" description="Acidic residues" evidence="3">
    <location>
        <begin position="1142"/>
        <end position="1154"/>
    </location>
</feature>
<organism evidence="5 6">
    <name type="scientific">Equus caballus</name>
    <name type="common">Horse</name>
    <dbReference type="NCBI Taxonomy" id="9796"/>
    <lineage>
        <taxon>Eukaryota</taxon>
        <taxon>Metazoa</taxon>
        <taxon>Chordata</taxon>
        <taxon>Craniata</taxon>
        <taxon>Vertebrata</taxon>
        <taxon>Euteleostomi</taxon>
        <taxon>Mammalia</taxon>
        <taxon>Eutheria</taxon>
        <taxon>Laurasiatheria</taxon>
        <taxon>Perissodactyla</taxon>
        <taxon>Equidae</taxon>
        <taxon>Equus</taxon>
    </lineage>
</organism>
<evidence type="ECO:0000256" key="1">
    <source>
        <dbReference type="PROSITE-ProRule" id="PRU00277"/>
    </source>
</evidence>
<feature type="region of interest" description="Disordered" evidence="3">
    <location>
        <begin position="816"/>
        <end position="835"/>
    </location>
</feature>
<dbReference type="InterPro" id="IPR001179">
    <property type="entry name" value="PPIase_FKBP_dom"/>
</dbReference>
<keyword evidence="1" id="KW-0697">Rotamase</keyword>
<feature type="region of interest" description="Disordered" evidence="3">
    <location>
        <begin position="245"/>
        <end position="304"/>
    </location>
</feature>
<reference evidence="5" key="2">
    <citation type="submission" date="2025-08" db="UniProtKB">
        <authorList>
            <consortium name="Ensembl"/>
        </authorList>
    </citation>
    <scope>IDENTIFICATION</scope>
    <source>
        <strain evidence="5">Thoroughbred</strain>
    </source>
</reference>
<proteinExistence type="predicted"/>
<dbReference type="PANTHER" id="PTHR44927:SF1">
    <property type="entry name" value="FK506-BINDING PROTEIN 15"/>
    <property type="match status" value="1"/>
</dbReference>
<feature type="compositionally biased region" description="Polar residues" evidence="3">
    <location>
        <begin position="1027"/>
        <end position="1037"/>
    </location>
</feature>